<evidence type="ECO:0000256" key="7">
    <source>
        <dbReference type="RuleBase" id="RU363032"/>
    </source>
</evidence>
<evidence type="ECO:0000256" key="5">
    <source>
        <dbReference type="ARBA" id="ARBA00022989"/>
    </source>
</evidence>
<evidence type="ECO:0000259" key="8">
    <source>
        <dbReference type="PROSITE" id="PS50928"/>
    </source>
</evidence>
<keyword evidence="3" id="KW-1003">Cell membrane</keyword>
<accession>A0A285CJF6</accession>
<dbReference type="Pfam" id="PF00528">
    <property type="entry name" value="BPD_transp_1"/>
    <property type="match status" value="1"/>
</dbReference>
<feature type="transmembrane region" description="Helical" evidence="7">
    <location>
        <begin position="229"/>
        <end position="249"/>
    </location>
</feature>
<sequence>MNPNQMVEKPLEVKTGKRKKSYEKYWNLFYVLPAIILFLTFSLFPIIRTIQYSFSDANGVNINFNYIGFQNYIEAITDSNWWHAVGNGAIFAVLSLIFMNTIALLLSIAVNSGVRGSKIYRVIYYVPPILSGIVVGYVWKWIYESNGILNTFLTKIGLEEWTHVWIGSTDTALYAVAVTSMWQGIGGSFILFLAGLQGIPKDLYEAAEIDGANRFHKLIYITVPSLKRVYTLVNILTILGALGIFNQVYSMTMGGPGYETEVPALRIYREAFTNSDFGLASAFSIIFGIMLFILSIIQLKVSQKD</sequence>
<evidence type="ECO:0000313" key="9">
    <source>
        <dbReference type="EMBL" id="SNX67123.1"/>
    </source>
</evidence>
<feature type="transmembrane region" description="Helical" evidence="7">
    <location>
        <begin position="277"/>
        <end position="297"/>
    </location>
</feature>
<gene>
    <name evidence="9" type="ORF">SAMN05877753_101438</name>
</gene>
<organism evidence="9 10">
    <name type="scientific">Bacillus oleivorans</name>
    <dbReference type="NCBI Taxonomy" id="1448271"/>
    <lineage>
        <taxon>Bacteria</taxon>
        <taxon>Bacillati</taxon>
        <taxon>Bacillota</taxon>
        <taxon>Bacilli</taxon>
        <taxon>Bacillales</taxon>
        <taxon>Bacillaceae</taxon>
        <taxon>Bacillus</taxon>
    </lineage>
</organism>
<protein>
    <submittedName>
        <fullName evidence="9">Carbohydrate ABC transporter membrane protein 1 (CUT1 family)</fullName>
    </submittedName>
</protein>
<dbReference type="SUPFAM" id="SSF160964">
    <property type="entry name" value="MalF N-terminal region-like"/>
    <property type="match status" value="1"/>
</dbReference>
<evidence type="ECO:0000256" key="1">
    <source>
        <dbReference type="ARBA" id="ARBA00004651"/>
    </source>
</evidence>
<name>A0A285CJF6_9BACI</name>
<dbReference type="GO" id="GO:0005886">
    <property type="term" value="C:plasma membrane"/>
    <property type="evidence" value="ECO:0007669"/>
    <property type="project" value="UniProtKB-SubCell"/>
</dbReference>
<comment type="subcellular location">
    <subcellularLocation>
        <location evidence="1 7">Cell membrane</location>
        <topology evidence="1 7">Multi-pass membrane protein</topology>
    </subcellularLocation>
</comment>
<feature type="transmembrane region" description="Helical" evidence="7">
    <location>
        <begin position="122"/>
        <end position="142"/>
    </location>
</feature>
<evidence type="ECO:0000313" key="10">
    <source>
        <dbReference type="Proteomes" id="UP000219546"/>
    </source>
</evidence>
<evidence type="ECO:0000256" key="6">
    <source>
        <dbReference type="ARBA" id="ARBA00023136"/>
    </source>
</evidence>
<dbReference type="OrthoDB" id="5174895at2"/>
<proteinExistence type="inferred from homology"/>
<feature type="transmembrane region" description="Helical" evidence="7">
    <location>
        <begin position="25"/>
        <end position="47"/>
    </location>
</feature>
<keyword evidence="4 7" id="KW-0812">Transmembrane</keyword>
<dbReference type="EMBL" id="OAOP01000001">
    <property type="protein sequence ID" value="SNX67123.1"/>
    <property type="molecule type" value="Genomic_DNA"/>
</dbReference>
<dbReference type="PANTHER" id="PTHR30193">
    <property type="entry name" value="ABC TRANSPORTER PERMEASE PROTEIN"/>
    <property type="match status" value="1"/>
</dbReference>
<feature type="domain" description="ABC transmembrane type-1" evidence="8">
    <location>
        <begin position="85"/>
        <end position="298"/>
    </location>
</feature>
<keyword evidence="10" id="KW-1185">Reference proteome</keyword>
<keyword evidence="5 7" id="KW-1133">Transmembrane helix</keyword>
<dbReference type="InterPro" id="IPR035906">
    <property type="entry name" value="MetI-like_sf"/>
</dbReference>
<feature type="transmembrane region" description="Helical" evidence="7">
    <location>
        <begin position="172"/>
        <end position="194"/>
    </location>
</feature>
<keyword evidence="6 7" id="KW-0472">Membrane</keyword>
<dbReference type="SUPFAM" id="SSF161098">
    <property type="entry name" value="MetI-like"/>
    <property type="match status" value="1"/>
</dbReference>
<dbReference type="PROSITE" id="PS50928">
    <property type="entry name" value="ABC_TM1"/>
    <property type="match status" value="1"/>
</dbReference>
<dbReference type="Gene3D" id="1.10.3720.10">
    <property type="entry name" value="MetI-like"/>
    <property type="match status" value="1"/>
</dbReference>
<evidence type="ECO:0000256" key="3">
    <source>
        <dbReference type="ARBA" id="ARBA00022475"/>
    </source>
</evidence>
<dbReference type="Proteomes" id="UP000219546">
    <property type="component" value="Unassembled WGS sequence"/>
</dbReference>
<comment type="similarity">
    <text evidence="7">Belongs to the binding-protein-dependent transport system permease family.</text>
</comment>
<evidence type="ECO:0000256" key="2">
    <source>
        <dbReference type="ARBA" id="ARBA00022448"/>
    </source>
</evidence>
<reference evidence="9 10" key="1">
    <citation type="submission" date="2017-08" db="EMBL/GenBank/DDBJ databases">
        <authorList>
            <person name="de Groot N.N."/>
        </authorList>
    </citation>
    <scope>NUCLEOTIDE SEQUENCE [LARGE SCALE GENOMIC DNA]</scope>
    <source>
        <strain evidence="9 10">JC228</strain>
    </source>
</reference>
<dbReference type="PANTHER" id="PTHR30193:SF37">
    <property type="entry name" value="INNER MEMBRANE ABC TRANSPORTER PERMEASE PROTEIN YCJO"/>
    <property type="match status" value="1"/>
</dbReference>
<evidence type="ECO:0000256" key="4">
    <source>
        <dbReference type="ARBA" id="ARBA00022692"/>
    </source>
</evidence>
<dbReference type="CDD" id="cd06261">
    <property type="entry name" value="TM_PBP2"/>
    <property type="match status" value="1"/>
</dbReference>
<dbReference type="GO" id="GO:0055085">
    <property type="term" value="P:transmembrane transport"/>
    <property type="evidence" value="ECO:0007669"/>
    <property type="project" value="InterPro"/>
</dbReference>
<dbReference type="RefSeq" id="WP_097156947.1">
    <property type="nucleotide sequence ID" value="NZ_JBEPMQ010000003.1"/>
</dbReference>
<keyword evidence="2 7" id="KW-0813">Transport</keyword>
<dbReference type="InterPro" id="IPR000515">
    <property type="entry name" value="MetI-like"/>
</dbReference>
<dbReference type="InterPro" id="IPR051393">
    <property type="entry name" value="ABC_transporter_permease"/>
</dbReference>
<dbReference type="AlphaFoldDB" id="A0A285CJF6"/>
<feature type="transmembrane region" description="Helical" evidence="7">
    <location>
        <begin position="89"/>
        <end position="110"/>
    </location>
</feature>